<evidence type="ECO:0000259" key="7">
    <source>
        <dbReference type="Pfam" id="PF03460"/>
    </source>
</evidence>
<evidence type="ECO:0000313" key="9">
    <source>
        <dbReference type="Proteomes" id="UP001202281"/>
    </source>
</evidence>
<dbReference type="InterPro" id="IPR036136">
    <property type="entry name" value="Nit/Sulf_reduc_fer-like_dom_sf"/>
</dbReference>
<dbReference type="Gene3D" id="3.30.413.10">
    <property type="entry name" value="Sulfite Reductase Hemoprotein, domain 1"/>
    <property type="match status" value="1"/>
</dbReference>
<name>A0ABT0BVD4_9SPHN</name>
<comment type="caution">
    <text evidence="8">The sequence shown here is derived from an EMBL/GenBank/DDBJ whole genome shotgun (WGS) entry which is preliminary data.</text>
</comment>
<evidence type="ECO:0000256" key="3">
    <source>
        <dbReference type="ARBA" id="ARBA00022723"/>
    </source>
</evidence>
<sequence>MKGFVVKGWCPDAWHPMEAGDGLIVRVRPRLGRLDRAQVLGLCDAARTWGNGLIDVTSRANLQIRGVGESTWQPLVDRLVALRLTDPDPVREGRRAILAAPRWQLGDDTERIARDLAERLDELPVLSGKMGFAIDAGPAPELLGEAGDFRIERGQHGGLILRADGRATGVAVPHGEEAARLVALAHWFAKSGGIVARRMARHRAGLPDWARGDVPPAAPAPRIAPGLSPLGAAWGIPFGQVEADTLAGLVAAPQVSALRFTPWRVVLAEGAVPVVMDGLLNDPADPLLRADACPGAPMCPQASVETRDLARRIARHVAGRLHVSGCAKHCAAPRRARQRGDATLTGRDGRYDLSGAGPERHALCRDDVLAHFGAS</sequence>
<organism evidence="8 9">
    <name type="scientific">Novosphingobium beihaiensis</name>
    <dbReference type="NCBI Taxonomy" id="2930389"/>
    <lineage>
        <taxon>Bacteria</taxon>
        <taxon>Pseudomonadati</taxon>
        <taxon>Pseudomonadota</taxon>
        <taxon>Alphaproteobacteria</taxon>
        <taxon>Sphingomonadales</taxon>
        <taxon>Sphingomonadaceae</taxon>
        <taxon>Novosphingobium</taxon>
    </lineage>
</organism>
<keyword evidence="3" id="KW-0479">Metal-binding</keyword>
<dbReference type="InterPro" id="IPR045854">
    <property type="entry name" value="NO2/SO3_Rdtase_4Fe4S_sf"/>
</dbReference>
<dbReference type="PANTHER" id="PTHR32439:SF9">
    <property type="entry name" value="BLR3264 PROTEIN"/>
    <property type="match status" value="1"/>
</dbReference>
<protein>
    <submittedName>
        <fullName evidence="8">Cobalamin biosynthesis protein CobG</fullName>
    </submittedName>
</protein>
<dbReference type="InterPro" id="IPR005117">
    <property type="entry name" value="NiRdtase/SiRdtase_haem-b_fer"/>
</dbReference>
<reference evidence="8 9" key="1">
    <citation type="submission" date="2022-04" db="EMBL/GenBank/DDBJ databases">
        <title>Identification of a novel bacterium isolated from mangrove sediments.</title>
        <authorList>
            <person name="Pan X."/>
        </authorList>
    </citation>
    <scope>NUCLEOTIDE SEQUENCE [LARGE SCALE GENOMIC DNA]</scope>
    <source>
        <strain evidence="8 9">B2638</strain>
    </source>
</reference>
<evidence type="ECO:0000256" key="6">
    <source>
        <dbReference type="ARBA" id="ARBA00023014"/>
    </source>
</evidence>
<dbReference type="EMBL" id="JALHLG010000057">
    <property type="protein sequence ID" value="MCJ2189011.1"/>
    <property type="molecule type" value="Genomic_DNA"/>
</dbReference>
<evidence type="ECO:0000256" key="5">
    <source>
        <dbReference type="ARBA" id="ARBA00023004"/>
    </source>
</evidence>
<dbReference type="Pfam" id="PF03460">
    <property type="entry name" value="NIR_SIR_ferr"/>
    <property type="match status" value="1"/>
</dbReference>
<evidence type="ECO:0000313" key="8">
    <source>
        <dbReference type="EMBL" id="MCJ2189011.1"/>
    </source>
</evidence>
<keyword evidence="5" id="KW-0408">Iron</keyword>
<keyword evidence="4" id="KW-0560">Oxidoreductase</keyword>
<keyword evidence="1" id="KW-0004">4Fe-4S</keyword>
<keyword evidence="6" id="KW-0411">Iron-sulfur</keyword>
<keyword evidence="2" id="KW-0349">Heme</keyword>
<feature type="domain" description="Nitrite/Sulfite reductase ferredoxin-like" evidence="7">
    <location>
        <begin position="15"/>
        <end position="81"/>
    </location>
</feature>
<proteinExistence type="predicted"/>
<dbReference type="Gene3D" id="3.90.480.20">
    <property type="match status" value="1"/>
</dbReference>
<dbReference type="InterPro" id="IPR051329">
    <property type="entry name" value="NIR_SIR_4Fe-4S"/>
</dbReference>
<dbReference type="PANTHER" id="PTHR32439">
    <property type="entry name" value="FERREDOXIN--NITRITE REDUCTASE, CHLOROPLASTIC"/>
    <property type="match status" value="1"/>
</dbReference>
<evidence type="ECO:0000256" key="4">
    <source>
        <dbReference type="ARBA" id="ARBA00023002"/>
    </source>
</evidence>
<dbReference type="SUPFAM" id="SSF55124">
    <property type="entry name" value="Nitrite/Sulfite reductase N-terminal domain-like"/>
    <property type="match status" value="1"/>
</dbReference>
<accession>A0ABT0BVD4</accession>
<evidence type="ECO:0000256" key="2">
    <source>
        <dbReference type="ARBA" id="ARBA00022617"/>
    </source>
</evidence>
<gene>
    <name evidence="8" type="ORF">MTR66_19600</name>
</gene>
<dbReference type="RefSeq" id="WP_243924121.1">
    <property type="nucleotide sequence ID" value="NZ_JALHLG010000057.1"/>
</dbReference>
<evidence type="ECO:0000256" key="1">
    <source>
        <dbReference type="ARBA" id="ARBA00022485"/>
    </source>
</evidence>
<keyword evidence="9" id="KW-1185">Reference proteome</keyword>
<dbReference type="Proteomes" id="UP001202281">
    <property type="component" value="Unassembled WGS sequence"/>
</dbReference>
<dbReference type="SUPFAM" id="SSF56014">
    <property type="entry name" value="Nitrite and sulphite reductase 4Fe-4S domain-like"/>
    <property type="match status" value="1"/>
</dbReference>